<organism evidence="2 3">
    <name type="scientific">Aspergillus ruber (strain CBS 135680)</name>
    <dbReference type="NCBI Taxonomy" id="1388766"/>
    <lineage>
        <taxon>Eukaryota</taxon>
        <taxon>Fungi</taxon>
        <taxon>Dikarya</taxon>
        <taxon>Ascomycota</taxon>
        <taxon>Pezizomycotina</taxon>
        <taxon>Eurotiomycetes</taxon>
        <taxon>Eurotiomycetidae</taxon>
        <taxon>Eurotiales</taxon>
        <taxon>Aspergillaceae</taxon>
        <taxon>Aspergillus</taxon>
        <taxon>Aspergillus subgen. Aspergillus</taxon>
    </lineage>
</organism>
<gene>
    <name evidence="2" type="ORF">EURHEDRAFT_458876</name>
</gene>
<dbReference type="GeneID" id="63699663"/>
<accession>A0A017SAR7</accession>
<dbReference type="GO" id="GO:0005829">
    <property type="term" value="C:cytosol"/>
    <property type="evidence" value="ECO:0007669"/>
    <property type="project" value="TreeGrafter"/>
</dbReference>
<reference evidence="3" key="1">
    <citation type="journal article" date="2014" name="Nat. Commun.">
        <title>Genomic adaptations of the halophilic Dead Sea filamentous fungus Eurotium rubrum.</title>
        <authorList>
            <person name="Kis-Papo T."/>
            <person name="Weig A.R."/>
            <person name="Riley R."/>
            <person name="Persoh D."/>
            <person name="Salamov A."/>
            <person name="Sun H."/>
            <person name="Lipzen A."/>
            <person name="Wasser S.P."/>
            <person name="Rambold G."/>
            <person name="Grigoriev I.V."/>
            <person name="Nevo E."/>
        </authorList>
    </citation>
    <scope>NUCLEOTIDE SEQUENCE [LARGE SCALE GENOMIC DNA]</scope>
    <source>
        <strain evidence="3">CBS 135680</strain>
    </source>
</reference>
<dbReference type="Pfam" id="PF04177">
    <property type="entry name" value="TAP42"/>
    <property type="match status" value="1"/>
</dbReference>
<dbReference type="Proteomes" id="UP000019804">
    <property type="component" value="Unassembled WGS sequence"/>
</dbReference>
<dbReference type="OrthoDB" id="10261753at2759"/>
<evidence type="ECO:0000313" key="3">
    <source>
        <dbReference type="Proteomes" id="UP000019804"/>
    </source>
</evidence>
<evidence type="ECO:0000256" key="1">
    <source>
        <dbReference type="SAM" id="MobiDB-lite"/>
    </source>
</evidence>
<dbReference type="EMBL" id="KK088428">
    <property type="protein sequence ID" value="EYE94022.1"/>
    <property type="molecule type" value="Genomic_DNA"/>
</dbReference>
<sequence length="355" mass="40782">MNSDQPQNLRSLFATAKADKTALEARPDTTSELYRRDVTAIIAKFEECQRLVRLLSLFSANEPIEEVSTGDLQYLTLEYLLADLLQRAYSSDREALLRRSLQSYEGYLTHMDDYGLLNDGNRKLYERYTSKPTSFSLTPVNDPATRREAKVSRFREEKELKQKLEYLSQNHSQLDDEDIRRLYLAELDLYTHQTFQALDLLAQEFSMLSAMRNAGPPPDSRQQEDSRRRNNADQSGYSERLDPSLSQLLRGSRGGPILNRDGRPMQPFTLLDRRTQLQQGVFKPSHNLPTMTIDEYLDEEKRQGNVVQGGEQSGIQPEIDEDDLDIADEETMKARAWDEYKEANPRGSGNTLNRG</sequence>
<dbReference type="AlphaFoldDB" id="A0A017SAR7"/>
<dbReference type="GO" id="GO:0051721">
    <property type="term" value="F:protein phosphatase 2A binding"/>
    <property type="evidence" value="ECO:0007669"/>
    <property type="project" value="TreeGrafter"/>
</dbReference>
<protein>
    <submittedName>
        <fullName evidence="2">Putative TOR signaling pathway regulator</fullName>
    </submittedName>
</protein>
<dbReference type="Gene3D" id="1.25.40.540">
    <property type="entry name" value="TAP42-like family"/>
    <property type="match status" value="1"/>
</dbReference>
<keyword evidence="3" id="KW-1185">Reference proteome</keyword>
<feature type="compositionally biased region" description="Basic and acidic residues" evidence="1">
    <location>
        <begin position="221"/>
        <end position="231"/>
    </location>
</feature>
<dbReference type="HOGENOM" id="CLU_041824_2_0_1"/>
<dbReference type="RefSeq" id="XP_040637710.1">
    <property type="nucleotide sequence ID" value="XM_040784539.1"/>
</dbReference>
<dbReference type="PANTHER" id="PTHR10933:SF9">
    <property type="entry name" value="IMMUNOGLOBULIN-BINDING PROTEIN 1"/>
    <property type="match status" value="1"/>
</dbReference>
<dbReference type="GO" id="GO:0009966">
    <property type="term" value="P:regulation of signal transduction"/>
    <property type="evidence" value="ECO:0007669"/>
    <property type="project" value="InterPro"/>
</dbReference>
<dbReference type="STRING" id="1388766.A0A017SAR7"/>
<dbReference type="InterPro" id="IPR007304">
    <property type="entry name" value="TAP46-like"/>
</dbReference>
<dbReference type="PANTHER" id="PTHR10933">
    <property type="entry name" value="IMMUNOGLOBULIN-BINDING PROTEIN 1"/>
    <property type="match status" value="1"/>
</dbReference>
<dbReference type="GO" id="GO:0035303">
    <property type="term" value="P:regulation of dephosphorylation"/>
    <property type="evidence" value="ECO:0007669"/>
    <property type="project" value="TreeGrafter"/>
</dbReference>
<name>A0A017SAR7_ASPRC</name>
<proteinExistence type="predicted"/>
<feature type="region of interest" description="Disordered" evidence="1">
    <location>
        <begin position="211"/>
        <end position="265"/>
    </location>
</feature>
<dbReference type="InterPro" id="IPR038511">
    <property type="entry name" value="TAP42/TAP46-like_sf"/>
</dbReference>
<evidence type="ECO:0000313" key="2">
    <source>
        <dbReference type="EMBL" id="EYE94022.1"/>
    </source>
</evidence>